<feature type="compositionally biased region" description="Low complexity" evidence="2">
    <location>
        <begin position="153"/>
        <end position="178"/>
    </location>
</feature>
<dbReference type="Gene3D" id="1.25.40.20">
    <property type="entry name" value="Ankyrin repeat-containing domain"/>
    <property type="match status" value="1"/>
</dbReference>
<keyword evidence="1" id="KW-0040">ANK repeat</keyword>
<feature type="region of interest" description="Disordered" evidence="2">
    <location>
        <begin position="153"/>
        <end position="181"/>
    </location>
</feature>
<dbReference type="OrthoDB" id="3286516at2"/>
<dbReference type="InterPro" id="IPR036770">
    <property type="entry name" value="Ankyrin_rpt-contain_sf"/>
</dbReference>
<keyword evidence="4" id="KW-1185">Reference proteome</keyword>
<sequence>MSGHDPLALADWQRIRRYAVPTWMIAECTEARERGDWRAACEAALVDVRVDDPAPVAELLAGLAPDLLRWHLPRALGGSTELAGPKSYVLAPDGPVGPGTPVLVARVPPRVPGADPLILEAMPAGAIDGDLIFPVPSYLWDARRAAGLGAVARPSAGSAPRPASIAAARPPGSAALPSTGAAGGDLAACLEEWTAAGWSFGDDDSDDWRPREAALLSRLDPVSTAGELRRVTAQFGRRSWGIWADHYREELRFRADGDRLRITTGWNVPSQPNSLRAVPCLHPGLLRPSIDLDLLQRGLIGPDDLHPLVRGALFPRAVRSPALPSAEMRPAAGRGGAVRGGAVRGGIVPVRGSAATGADAGCAGVRSAGDGTAVPVDAGRAGAGFAGGGASARPVAGIVPTWFGDEERIRVRCGNGWHRISVRNGRLALPEHTEAERGRERTLRALGGVSGGCFNAELAWNGGGDTPPPKRLRAYRRDLWLRMRHGGTRTVLALLDAGMDPHIRDGRGRTLLHRMHGFDHVRLLPRLLAEGLDVNTRDRVESTPLFEAVMYRWPPDLVIALVEAGADPRLKTVYRSPLDVLDEIESSGSAHGDRRWHDVTTYVRERA</sequence>
<proteinExistence type="predicted"/>
<dbReference type="InterPro" id="IPR002110">
    <property type="entry name" value="Ankyrin_rpt"/>
</dbReference>
<dbReference type="SUPFAM" id="SSF48403">
    <property type="entry name" value="Ankyrin repeat"/>
    <property type="match status" value="1"/>
</dbReference>
<name>A0A2T0JYU0_9ACTN</name>
<evidence type="ECO:0000256" key="2">
    <source>
        <dbReference type="SAM" id="MobiDB-lite"/>
    </source>
</evidence>
<feature type="repeat" description="ANK" evidence="1">
    <location>
        <begin position="507"/>
        <end position="539"/>
    </location>
</feature>
<accession>A0A2T0JYU0</accession>
<dbReference type="EMBL" id="PVMZ01000023">
    <property type="protein sequence ID" value="PRX14704.1"/>
    <property type="molecule type" value="Genomic_DNA"/>
</dbReference>
<protein>
    <submittedName>
        <fullName evidence="3">Uncharacterized protein</fullName>
    </submittedName>
</protein>
<dbReference type="AlphaFoldDB" id="A0A2T0JYU0"/>
<reference evidence="3 4" key="1">
    <citation type="submission" date="2018-03" db="EMBL/GenBank/DDBJ databases">
        <title>Genomic Encyclopedia of Archaeal and Bacterial Type Strains, Phase II (KMG-II): from individual species to whole genera.</title>
        <authorList>
            <person name="Goeker M."/>
        </authorList>
    </citation>
    <scope>NUCLEOTIDE SEQUENCE [LARGE SCALE GENOMIC DNA]</scope>
    <source>
        <strain evidence="3 4">DSM 43146</strain>
    </source>
</reference>
<evidence type="ECO:0000256" key="1">
    <source>
        <dbReference type="PROSITE-ProRule" id="PRU00023"/>
    </source>
</evidence>
<organism evidence="3 4">
    <name type="scientific">Actinoplanes italicus</name>
    <dbReference type="NCBI Taxonomy" id="113567"/>
    <lineage>
        <taxon>Bacteria</taxon>
        <taxon>Bacillati</taxon>
        <taxon>Actinomycetota</taxon>
        <taxon>Actinomycetes</taxon>
        <taxon>Micromonosporales</taxon>
        <taxon>Micromonosporaceae</taxon>
        <taxon>Actinoplanes</taxon>
    </lineage>
</organism>
<evidence type="ECO:0000313" key="3">
    <source>
        <dbReference type="EMBL" id="PRX14704.1"/>
    </source>
</evidence>
<comment type="caution">
    <text evidence="3">The sequence shown here is derived from an EMBL/GenBank/DDBJ whole genome shotgun (WGS) entry which is preliminary data.</text>
</comment>
<dbReference type="Proteomes" id="UP000239415">
    <property type="component" value="Unassembled WGS sequence"/>
</dbReference>
<gene>
    <name evidence="3" type="ORF">CLV67_12390</name>
</gene>
<dbReference type="RefSeq" id="WP_106328439.1">
    <property type="nucleotide sequence ID" value="NZ_BOMO01000137.1"/>
</dbReference>
<evidence type="ECO:0000313" key="4">
    <source>
        <dbReference type="Proteomes" id="UP000239415"/>
    </source>
</evidence>
<dbReference type="PROSITE" id="PS50088">
    <property type="entry name" value="ANK_REPEAT"/>
    <property type="match status" value="1"/>
</dbReference>